<feature type="transmembrane region" description="Helical" evidence="6">
    <location>
        <begin position="12"/>
        <end position="33"/>
    </location>
</feature>
<evidence type="ECO:0000256" key="4">
    <source>
        <dbReference type="ARBA" id="ARBA00023136"/>
    </source>
</evidence>
<feature type="transmembrane region" description="Helical" evidence="6">
    <location>
        <begin position="151"/>
        <end position="170"/>
    </location>
</feature>
<gene>
    <name evidence="7" type="ORF">AHIS1636_31730</name>
</gene>
<proteinExistence type="predicted"/>
<evidence type="ECO:0000313" key="8">
    <source>
        <dbReference type="Proteomes" id="UP001209654"/>
    </source>
</evidence>
<dbReference type="InterPro" id="IPR036286">
    <property type="entry name" value="LexA/Signal_pep-like_sf"/>
</dbReference>
<name>A0ABQ5MXL2_9MICC</name>
<evidence type="ECO:0000256" key="2">
    <source>
        <dbReference type="ARBA" id="ARBA00022692"/>
    </source>
</evidence>
<keyword evidence="8" id="KW-1185">Reference proteome</keyword>
<dbReference type="NCBIfam" id="TIGR02228">
    <property type="entry name" value="sigpep_I_arch"/>
    <property type="match status" value="1"/>
</dbReference>
<dbReference type="InterPro" id="IPR001733">
    <property type="entry name" value="Peptidase_S26B"/>
</dbReference>
<dbReference type="Proteomes" id="UP001209654">
    <property type="component" value="Unassembled WGS sequence"/>
</dbReference>
<comment type="subcellular location">
    <subcellularLocation>
        <location evidence="1">Membrane</location>
    </subcellularLocation>
</comment>
<dbReference type="InterPro" id="IPR019533">
    <property type="entry name" value="Peptidase_S26"/>
</dbReference>
<keyword evidence="4 6" id="KW-0472">Membrane</keyword>
<organism evidence="7 8">
    <name type="scientific">Arthrobacter mangrovi</name>
    <dbReference type="NCBI Taxonomy" id="2966350"/>
    <lineage>
        <taxon>Bacteria</taxon>
        <taxon>Bacillati</taxon>
        <taxon>Actinomycetota</taxon>
        <taxon>Actinomycetes</taxon>
        <taxon>Micrococcales</taxon>
        <taxon>Micrococcaceae</taxon>
        <taxon>Arthrobacter</taxon>
    </lineage>
</organism>
<evidence type="ECO:0000313" key="7">
    <source>
        <dbReference type="EMBL" id="GLB68731.1"/>
    </source>
</evidence>
<evidence type="ECO:0000256" key="6">
    <source>
        <dbReference type="SAM" id="Phobius"/>
    </source>
</evidence>
<protein>
    <recommendedName>
        <fullName evidence="5">Signal peptidase I</fullName>
        <ecNumber evidence="5">3.4.21.89</ecNumber>
    </recommendedName>
</protein>
<comment type="caution">
    <text evidence="7">The sequence shown here is derived from an EMBL/GenBank/DDBJ whole genome shotgun (WGS) entry which is preliminary data.</text>
</comment>
<keyword evidence="3 6" id="KW-1133">Transmembrane helix</keyword>
<dbReference type="EC" id="3.4.21.89" evidence="5"/>
<sequence length="192" mass="20464">MARTQGAWRRRLLGSVLNLAAVLGIAAAAAVLVPGLLGIERYVITGTSMSGTFERGSLAFEEQVPVDQLQVGDVITYMPPPDSGISHLVTHRIVSIEASAEGPVYRTKGDANSSQDPWEFRLDEPTQPRVVTTVPYAGYVFIALADKNQRMLMIGVPAGAVAALFLVDLIRGLRPKTLDADQLAPAGDPGRA</sequence>
<dbReference type="SUPFAM" id="SSF51306">
    <property type="entry name" value="LexA/Signal peptidase"/>
    <property type="match status" value="1"/>
</dbReference>
<keyword evidence="2 6" id="KW-0812">Transmembrane</keyword>
<evidence type="ECO:0000256" key="5">
    <source>
        <dbReference type="NCBIfam" id="TIGR02228"/>
    </source>
</evidence>
<dbReference type="RefSeq" id="WP_264796829.1">
    <property type="nucleotide sequence ID" value="NZ_BRVS01000022.1"/>
</dbReference>
<accession>A0ABQ5MXL2</accession>
<dbReference type="CDD" id="cd06530">
    <property type="entry name" value="S26_SPase_I"/>
    <property type="match status" value="1"/>
</dbReference>
<dbReference type="EMBL" id="BRVS01000022">
    <property type="protein sequence ID" value="GLB68731.1"/>
    <property type="molecule type" value="Genomic_DNA"/>
</dbReference>
<evidence type="ECO:0000256" key="3">
    <source>
        <dbReference type="ARBA" id="ARBA00022989"/>
    </source>
</evidence>
<reference evidence="7 8" key="1">
    <citation type="journal article" date="2023" name="Int. J. Syst. Evol. Microbiol.">
        <title>Arthrobacter mangrovi sp. nov., an actinobacterium isolated from the rhizosphere of a mangrove.</title>
        <authorList>
            <person name="Hamada M."/>
            <person name="Saitou S."/>
            <person name="Enomoto N."/>
            <person name="Nanri K."/>
            <person name="Hidaka K."/>
            <person name="Miura T."/>
            <person name="Tamura T."/>
        </authorList>
    </citation>
    <scope>NUCLEOTIDE SEQUENCE [LARGE SCALE GENOMIC DNA]</scope>
    <source>
        <strain evidence="7 8">NBRC 112813</strain>
    </source>
</reference>
<evidence type="ECO:0000256" key="1">
    <source>
        <dbReference type="ARBA" id="ARBA00004370"/>
    </source>
</evidence>